<dbReference type="RefSeq" id="NP_508145.2">
    <property type="nucleotide sequence ID" value="NM_075744.5"/>
</dbReference>
<reference evidence="10" key="1">
    <citation type="journal article" date="1995" name="Science">
        <title>Similarity of sli-1, a regulator of vulval development in C. elegans, to the mammalian proto-oncogene c-cbl.</title>
        <authorList>
            <person name="Yoon C.H."/>
            <person name="Lee J."/>
            <person name="Jongeward G.D."/>
            <person name="Sternberg P.W."/>
        </authorList>
    </citation>
    <scope>NUCLEOTIDE SEQUENCE</scope>
    <source>
        <strain evidence="10">N2</strain>
    </source>
</reference>
<reference evidence="11" key="4">
    <citation type="submission" date="2024-10" db="EMBL/GenBank/DDBJ databases">
        <authorList>
            <consortium name="WormBase Consortium"/>
            <person name="WormBase"/>
        </authorList>
    </citation>
    <scope>NUCLEOTIDE SEQUENCE</scope>
    <source>
        <strain evidence="11">Bristol N2</strain>
    </source>
</reference>
<dbReference type="ExpressionAtlas" id="Q19019">
    <property type="expression patterns" value="baseline and differential"/>
</dbReference>
<dbReference type="CDD" id="cd09920">
    <property type="entry name" value="SH2_Cbl-b_TKB"/>
    <property type="match status" value="1"/>
</dbReference>
<dbReference type="FunFam" id="1.20.930.20:FF:000007">
    <property type="entry name" value="Cbl proto-oncogene C, E3 ubiquitin protein ligase"/>
    <property type="match status" value="1"/>
</dbReference>
<dbReference type="PANTHER" id="PTHR23007:SF11">
    <property type="entry name" value="E3 UBIQUITIN-PROTEIN LIGASE CBL"/>
    <property type="match status" value="1"/>
</dbReference>
<dbReference type="GO" id="GO:0008270">
    <property type="term" value="F:zinc ion binding"/>
    <property type="evidence" value="ECO:0007669"/>
    <property type="project" value="UniProtKB-KW"/>
</dbReference>
<dbReference type="STRING" id="6239.M02A10.3a.1"/>
<dbReference type="Proteomes" id="UP000001940">
    <property type="component" value="Chromosome X"/>
</dbReference>
<reference evidence="11 12" key="2">
    <citation type="journal article" date="1998" name="Science">
        <title>Genome sequence of the nematode C. elegans: a platform for investigating biology.</title>
        <authorList>
            <consortium name="The C. elegans sequencing consortium"/>
            <person name="Sulson J.E."/>
            <person name="Waterston R."/>
        </authorList>
    </citation>
    <scope>NUCLEOTIDE SEQUENCE [LARGE SCALE GENOMIC DNA]</scope>
    <source>
        <strain evidence="11 12">Bristol N2</strain>
    </source>
</reference>
<keyword evidence="4 6" id="KW-0106">Calcium</keyword>
<dbReference type="PROSITE" id="PS51506">
    <property type="entry name" value="CBL_PTB"/>
    <property type="match status" value="1"/>
</dbReference>
<evidence type="ECO:0000259" key="9">
    <source>
        <dbReference type="PROSITE" id="PS51506"/>
    </source>
</evidence>
<dbReference type="Reactome" id="R-CEL-983168">
    <property type="pathway name" value="Antigen processing: Ubiquitination &amp; Proteasome degradation"/>
</dbReference>
<evidence type="ECO:0007829" key="14">
    <source>
        <dbReference type="PeptideAtlas" id="Q19019"/>
    </source>
</evidence>
<evidence type="ECO:0000259" key="8">
    <source>
        <dbReference type="PROSITE" id="PS50089"/>
    </source>
</evidence>
<dbReference type="FunFam" id="3.30.40.10:FF:000367">
    <property type="entry name" value="Cbl proto-oncogene C"/>
    <property type="match status" value="1"/>
</dbReference>
<dbReference type="GO" id="GO:0045121">
    <property type="term" value="C:membrane raft"/>
    <property type="evidence" value="ECO:0000318"/>
    <property type="project" value="GO_Central"/>
</dbReference>
<sequence length="582" mass="66070">MGSINTIFHRIHRFVNGTGNNARFVPSTNNSTEALTLSPRAVPSTVSLFEIPSASEMPGFCSEEDRRFLLKACKFMDQVVKSCHSPRLNLKNSPPFILDILPDTYTHLMLIFTQNNDILQDNDYLKIFLESMINKCKEIIKLFKTSAIYNDQSEERRKLTKMSLTFSHMLFEIKALFPEGIYIEDRFRMTKKEAESFWSHHFTKKNIVPWSTFFTALEKHHGSTIGKMEAAELKATIDLSGDDFISNFEFDVFTRLFYPFKTLIKNWQTLTTAHPGYCAFLTYDEVKKRLEKLTKKPGSYIFRLSCTRPGQWAIGYVAPDGKIYQTIPQNKSLIQALHEGHKEGFYIYPNGRDQDINLSKLMDVPQADRVQVTSEQYELYCEMGTTFELCKICDDNEKNIKIEPCGHLLCAKCLANWQDSDGGGNTCPFCRYEIKGTNRVIIDRFKPTPVEIEKAKNVAAAEKKLISLVPDVPPRTYVSQCSQSLLHDASNSIPSVDELPLVPPPLPPKALGTLDTLNSSQTSSSYVNIKELENVETSGEALAQVVNRQRAPSIQAPPLPPRLSASEHQPHHPYTNTNSERE</sequence>
<comment type="catalytic activity">
    <reaction evidence="6">
        <text>S-ubiquitinyl-[E2 ubiquitin-conjugating enzyme]-L-cysteine + [acceptor protein]-L-lysine = [E2 ubiquitin-conjugating enzyme]-L-cysteine + N(6)-ubiquitinyl-[acceptor protein]-L-lysine.</text>
        <dbReference type="EC" id="2.3.2.27"/>
    </reaction>
</comment>
<dbReference type="GO" id="GO:0005509">
    <property type="term" value="F:calcium ion binding"/>
    <property type="evidence" value="ECO:0007669"/>
    <property type="project" value="UniProtKB-UniRule"/>
</dbReference>
<evidence type="ECO:0000313" key="13">
    <source>
        <dbReference type="WormBase" id="M02A10.3a"/>
    </source>
</evidence>
<evidence type="ECO:0000313" key="11">
    <source>
        <dbReference type="EMBL" id="CCD62721.1"/>
    </source>
</evidence>
<dbReference type="Gene3D" id="3.30.40.10">
    <property type="entry name" value="Zinc/RING finger domain, C3HC4 (zinc finger)"/>
    <property type="match status" value="1"/>
</dbReference>
<dbReference type="GeneID" id="180419"/>
<dbReference type="EMBL" id="BX284606">
    <property type="protein sequence ID" value="CCD62721.1"/>
    <property type="molecule type" value="Genomic_DNA"/>
</dbReference>
<dbReference type="InterPro" id="IPR018247">
    <property type="entry name" value="EF_Hand_1_Ca_BS"/>
</dbReference>
<dbReference type="eggNOG" id="KOG1785">
    <property type="taxonomic scope" value="Eukaryota"/>
</dbReference>
<evidence type="ECO:0000256" key="3">
    <source>
        <dbReference type="ARBA" id="ARBA00022833"/>
    </source>
</evidence>
<dbReference type="InterPro" id="IPR024162">
    <property type="entry name" value="Adaptor_Cbl"/>
</dbReference>
<dbReference type="UCSC" id="M02A10.3a">
    <property type="organism name" value="c. elegans"/>
</dbReference>
<dbReference type="Reactome" id="R-CEL-8849469">
    <property type="pathway name" value="PTK6 Regulates RTKs and Their Effectors AKT1 and DOK1"/>
</dbReference>
<keyword evidence="1 6" id="KW-0479">Metal-binding</keyword>
<dbReference type="EMBL" id="X89223">
    <property type="protein sequence ID" value="CAA61507.1"/>
    <property type="molecule type" value="Genomic_DNA"/>
</dbReference>
<dbReference type="UniPathway" id="UPA00143"/>
<evidence type="ECO:0000313" key="10">
    <source>
        <dbReference type="EMBL" id="CAA61507.1"/>
    </source>
</evidence>
<feature type="region of interest" description="Disordered" evidence="7">
    <location>
        <begin position="546"/>
        <end position="582"/>
    </location>
</feature>
<dbReference type="OMA" id="FEICKIC"/>
<dbReference type="GO" id="GO:0001784">
    <property type="term" value="F:phosphotyrosine residue binding"/>
    <property type="evidence" value="ECO:0007669"/>
    <property type="project" value="UniProtKB-UniRule"/>
</dbReference>
<dbReference type="SUPFAM" id="SSF47668">
    <property type="entry name" value="N-terminal domain of cbl (N-cbl)"/>
    <property type="match status" value="1"/>
</dbReference>
<dbReference type="Reactome" id="R-CEL-182971">
    <property type="pathway name" value="EGFR downregulation"/>
</dbReference>
<dbReference type="InterPro" id="IPR036860">
    <property type="entry name" value="SH2_dom_sf"/>
</dbReference>
<dbReference type="PANTHER" id="PTHR23007">
    <property type="entry name" value="CBL"/>
    <property type="match status" value="1"/>
</dbReference>
<dbReference type="SMR" id="Q19019"/>
<proteinExistence type="evidence at protein level"/>
<dbReference type="InterPro" id="IPR014741">
    <property type="entry name" value="Adaptor_Cbl_EF_hand-like"/>
</dbReference>
<dbReference type="FunCoup" id="Q19019">
    <property type="interactions" value="381"/>
</dbReference>
<accession>Q19019</accession>
<dbReference type="Reactome" id="R-CEL-2173789">
    <property type="pathway name" value="TGF-beta receptor signaling activates SMADs"/>
</dbReference>
<dbReference type="IntAct" id="Q19019">
    <property type="interactions" value="7"/>
</dbReference>
<dbReference type="GO" id="GO:0061630">
    <property type="term" value="F:ubiquitin protein ligase activity"/>
    <property type="evidence" value="ECO:0000318"/>
    <property type="project" value="GO_Central"/>
</dbReference>
<dbReference type="Pfam" id="PF02761">
    <property type="entry name" value="Cbl_N2"/>
    <property type="match status" value="1"/>
</dbReference>
<dbReference type="FunFam" id="1.10.238.10:FF:000594">
    <property type="entry name" value="Suppressor of LIneage defect"/>
    <property type="match status" value="1"/>
</dbReference>
<comment type="function">
    <text evidence="6">E3 ubiquitin-protein ligase which accepts ubiquitin from specific E2 ubiquitin-conjugating enzymes, and transfers it to substrates, generally promoting their degradation by the proteasome.</text>
</comment>
<evidence type="ECO:0000256" key="1">
    <source>
        <dbReference type="ARBA" id="ARBA00022723"/>
    </source>
</evidence>
<keyword evidence="6" id="KW-0808">Transferase</keyword>
<dbReference type="InterPro" id="IPR036537">
    <property type="entry name" value="Adaptor_Cbl_N_dom_sf"/>
</dbReference>
<protein>
    <recommendedName>
        <fullName evidence="6">E3 ubiquitin-protein ligase CBL</fullName>
        <ecNumber evidence="6">2.3.2.27</ecNumber>
    </recommendedName>
</protein>
<dbReference type="Pfam" id="PF13920">
    <property type="entry name" value="zf-C3HC4_3"/>
    <property type="match status" value="1"/>
</dbReference>
<evidence type="ECO:0000256" key="2">
    <source>
        <dbReference type="ARBA" id="ARBA00022771"/>
    </source>
</evidence>
<evidence type="ECO:0000256" key="5">
    <source>
        <dbReference type="PROSITE-ProRule" id="PRU00175"/>
    </source>
</evidence>
<dbReference type="PROSITE" id="PS50089">
    <property type="entry name" value="ZF_RING_2"/>
    <property type="match status" value="1"/>
</dbReference>
<dbReference type="Gene3D" id="1.10.238.10">
    <property type="entry name" value="EF-hand"/>
    <property type="match status" value="1"/>
</dbReference>
<dbReference type="SUPFAM" id="SSF57850">
    <property type="entry name" value="RING/U-box"/>
    <property type="match status" value="1"/>
</dbReference>
<dbReference type="GO" id="GO:0030971">
    <property type="term" value="F:receptor tyrosine kinase binding"/>
    <property type="evidence" value="ECO:0000318"/>
    <property type="project" value="GO_Central"/>
</dbReference>
<dbReference type="InterPro" id="IPR024159">
    <property type="entry name" value="Cbl_PTB"/>
</dbReference>
<dbReference type="Gene3D" id="1.20.930.20">
    <property type="entry name" value="Adaptor protein Cbl, N-terminal domain"/>
    <property type="match status" value="1"/>
</dbReference>
<dbReference type="Reactome" id="R-CEL-1433559">
    <property type="pathway name" value="Regulation of KIT signaling"/>
</dbReference>
<dbReference type="SMART" id="SM00184">
    <property type="entry name" value="RING"/>
    <property type="match status" value="1"/>
</dbReference>
<keyword evidence="2 5" id="KW-0863">Zinc-finger</keyword>
<evidence type="ECO:0000256" key="7">
    <source>
        <dbReference type="SAM" id="MobiDB-lite"/>
    </source>
</evidence>
<gene>
    <name evidence="11 13" type="primary">sli-1</name>
    <name evidence="11" type="ORF">CELE_M02A10.3</name>
    <name evidence="13" type="ORF">M02A10.3</name>
</gene>
<name>Q19019_CAEEL</name>
<keyword evidence="6" id="KW-0833">Ubl conjugation pathway</keyword>
<dbReference type="GO" id="GO:0007166">
    <property type="term" value="P:cell surface receptor signaling pathway"/>
    <property type="evidence" value="ECO:0007669"/>
    <property type="project" value="InterPro"/>
</dbReference>
<comment type="domain">
    <text evidence="6">The N-terminus is composed of the phosphotyrosine binding (PTB) domain, a short linker region and the RING-type zinc finger. The PTB domain, which is also called TKB (tyrosine kinase binding) domain, is composed of three different subdomains: a four-helix bundle (4H), a calcium-binding EF hand and a divergent SH2 domain.</text>
</comment>
<dbReference type="GO" id="GO:0042059">
    <property type="term" value="P:negative regulation of epidermal growth factor receptor signaling pathway"/>
    <property type="evidence" value="ECO:0000318"/>
    <property type="project" value="GO_Central"/>
</dbReference>
<comment type="pathway">
    <text evidence="6">Protein modification; protein ubiquitination.</text>
</comment>
<dbReference type="Gene3D" id="3.30.505.10">
    <property type="entry name" value="SH2 domain"/>
    <property type="match status" value="1"/>
</dbReference>
<evidence type="ECO:0000256" key="6">
    <source>
        <dbReference type="RuleBase" id="RU367001"/>
    </source>
</evidence>
<dbReference type="GO" id="GO:0007165">
    <property type="term" value="P:signal transduction"/>
    <property type="evidence" value="ECO:0000318"/>
    <property type="project" value="GO_Central"/>
</dbReference>
<dbReference type="OrthoDB" id="7237699at2759"/>
<evidence type="ECO:0000313" key="12">
    <source>
        <dbReference type="Proteomes" id="UP000001940"/>
    </source>
</evidence>
<dbReference type="CTD" id="180419"/>
<dbReference type="InterPro" id="IPR014742">
    <property type="entry name" value="Adaptor_Cbl_SH2-like"/>
</dbReference>
<dbReference type="InterPro" id="IPR003153">
    <property type="entry name" value="Adaptor_Cbl_N_hlx"/>
</dbReference>
<dbReference type="Pfam" id="PF02762">
    <property type="entry name" value="Cbl_N3"/>
    <property type="match status" value="1"/>
</dbReference>
<feature type="domain" description="RING-type" evidence="8">
    <location>
        <begin position="390"/>
        <end position="431"/>
    </location>
</feature>
<dbReference type="Reactome" id="R-CEL-8856825">
    <property type="pathway name" value="Cargo recognition for clathrin-mediated endocytosis"/>
</dbReference>
<dbReference type="Reactome" id="R-CEL-6807004">
    <property type="pathway name" value="Negative regulation of MET activity"/>
</dbReference>
<dbReference type="EC" id="2.3.2.27" evidence="6"/>
<dbReference type="WormBase" id="M02A10.3a">
    <property type="protein sequence ID" value="CE25058"/>
    <property type="gene ID" value="WBGene00004829"/>
    <property type="gene designation" value="sli-1"/>
</dbReference>
<dbReference type="InterPro" id="IPR001841">
    <property type="entry name" value="Znf_RING"/>
</dbReference>
<dbReference type="GO" id="GO:0040027">
    <property type="term" value="P:negative regulation of vulval development"/>
    <property type="evidence" value="ECO:0000316"/>
    <property type="project" value="WormBase"/>
</dbReference>
<dbReference type="Reactome" id="R-CEL-8856828">
    <property type="pathway name" value="Clathrin-mediated endocytosis"/>
</dbReference>
<dbReference type="AGR" id="WB:WBGene00004829"/>
<dbReference type="Bgee" id="WBGene00004829">
    <property type="expression patterns" value="Expressed in embryo and 4 other cell types or tissues"/>
</dbReference>
<dbReference type="InterPro" id="IPR011992">
    <property type="entry name" value="EF-hand-dom_pair"/>
</dbReference>
<dbReference type="PeptideAtlas" id="Q19019"/>
<dbReference type="PaxDb" id="6239-M02A10.3a"/>
<dbReference type="GO" id="GO:0016567">
    <property type="term" value="P:protein ubiquitination"/>
    <property type="evidence" value="ECO:0007669"/>
    <property type="project" value="UniProtKB-UniPathway"/>
</dbReference>
<dbReference type="GO" id="GO:0005886">
    <property type="term" value="C:plasma membrane"/>
    <property type="evidence" value="ECO:0000318"/>
    <property type="project" value="GO_Central"/>
</dbReference>
<keyword evidence="12" id="KW-1185">Reference proteome</keyword>
<feature type="domain" description="Cbl-PTB" evidence="9">
    <location>
        <begin position="58"/>
        <end position="360"/>
    </location>
</feature>
<reference evidence="11" key="3">
    <citation type="submission" date="2003-03" db="EMBL/GenBank/DDBJ databases">
        <authorList>
            <person name="Sulson J.E."/>
            <person name="Waterston R."/>
        </authorList>
    </citation>
    <scope>NUCLEOTIDE SEQUENCE</scope>
    <source>
        <strain evidence="11">Bristol N2</strain>
    </source>
</reference>
<keyword evidence="3 6" id="KW-0862">Zinc</keyword>
<dbReference type="PROSITE" id="PS00018">
    <property type="entry name" value="EF_HAND_1"/>
    <property type="match status" value="1"/>
</dbReference>
<organism evidence="10">
    <name type="scientific">Caenorhabditis elegans</name>
    <dbReference type="NCBI Taxonomy" id="6239"/>
    <lineage>
        <taxon>Eukaryota</taxon>
        <taxon>Metazoa</taxon>
        <taxon>Ecdysozoa</taxon>
        <taxon>Nematoda</taxon>
        <taxon>Chromadorea</taxon>
        <taxon>Rhabditida</taxon>
        <taxon>Rhabditina</taxon>
        <taxon>Rhabditomorpha</taxon>
        <taxon>Rhabditoidea</taxon>
        <taxon>Rhabditidae</taxon>
        <taxon>Peloderinae</taxon>
        <taxon>Caenorhabditis</taxon>
    </lineage>
</organism>
<dbReference type="DIP" id="DIP-25788N"/>
<dbReference type="SUPFAM" id="SSF55550">
    <property type="entry name" value="SH2 domain"/>
    <property type="match status" value="1"/>
</dbReference>
<dbReference type="SUPFAM" id="SSF47473">
    <property type="entry name" value="EF-hand"/>
    <property type="match status" value="1"/>
</dbReference>
<dbReference type="PROSITE" id="PS00518">
    <property type="entry name" value="ZF_RING_1"/>
    <property type="match status" value="1"/>
</dbReference>
<dbReference type="Pfam" id="PF02262">
    <property type="entry name" value="Cbl_N"/>
    <property type="match status" value="1"/>
</dbReference>
<dbReference type="InterPro" id="IPR013083">
    <property type="entry name" value="Znf_RING/FYVE/PHD"/>
</dbReference>
<dbReference type="AlphaFoldDB" id="Q19019"/>
<dbReference type="InterPro" id="IPR017907">
    <property type="entry name" value="Znf_RING_CS"/>
</dbReference>
<dbReference type="MINT" id="Q19019"/>
<dbReference type="Reactome" id="R-CEL-912631">
    <property type="pathway name" value="Regulation of signaling by CBL"/>
</dbReference>
<dbReference type="PIR" id="S57722">
    <property type="entry name" value="S57722"/>
</dbReference>
<keyword evidence="14" id="KW-1267">Proteomics identification</keyword>
<evidence type="ECO:0000256" key="4">
    <source>
        <dbReference type="ARBA" id="ARBA00022837"/>
    </source>
</evidence>